<keyword evidence="2" id="KW-1185">Reference proteome</keyword>
<keyword evidence="1" id="KW-0472">Membrane</keyword>
<dbReference type="PANTHER" id="PTHR11319:SF35">
    <property type="entry name" value="OUTER MEMBRANE PROTEIN PMPC-RELATED"/>
    <property type="match status" value="1"/>
</dbReference>
<dbReference type="InParanoid" id="Q239U8"/>
<dbReference type="EMBL" id="GG662726">
    <property type="protein sequence ID" value="EAR93310.2"/>
    <property type="molecule type" value="Genomic_DNA"/>
</dbReference>
<accession>Q239U8</accession>
<dbReference type="PANTHER" id="PTHR11319">
    <property type="entry name" value="G PROTEIN-COUPLED RECEPTOR-RELATED"/>
    <property type="match status" value="1"/>
</dbReference>
<organism evidence="1 2">
    <name type="scientific">Tetrahymena thermophila (strain SB210)</name>
    <dbReference type="NCBI Taxonomy" id="312017"/>
    <lineage>
        <taxon>Eukaryota</taxon>
        <taxon>Sar</taxon>
        <taxon>Alveolata</taxon>
        <taxon>Ciliophora</taxon>
        <taxon>Intramacronucleata</taxon>
        <taxon>Oligohymenophorea</taxon>
        <taxon>Hymenostomatida</taxon>
        <taxon>Tetrahymenina</taxon>
        <taxon>Tetrahymenidae</taxon>
        <taxon>Tetrahymena</taxon>
    </lineage>
</organism>
<reference evidence="2" key="1">
    <citation type="journal article" date="2006" name="PLoS Biol.">
        <title>Macronuclear genome sequence of the ciliate Tetrahymena thermophila, a model eukaryote.</title>
        <authorList>
            <person name="Eisen J.A."/>
            <person name="Coyne R.S."/>
            <person name="Wu M."/>
            <person name="Wu D."/>
            <person name="Thiagarajan M."/>
            <person name="Wortman J.R."/>
            <person name="Badger J.H."/>
            <person name="Ren Q."/>
            <person name="Amedeo P."/>
            <person name="Jones K.M."/>
            <person name="Tallon L.J."/>
            <person name="Delcher A.L."/>
            <person name="Salzberg S.L."/>
            <person name="Silva J.C."/>
            <person name="Haas B.J."/>
            <person name="Majoros W.H."/>
            <person name="Farzad M."/>
            <person name="Carlton J.M."/>
            <person name="Smith R.K. Jr."/>
            <person name="Garg J."/>
            <person name="Pearlman R.E."/>
            <person name="Karrer K.M."/>
            <person name="Sun L."/>
            <person name="Manning G."/>
            <person name="Elde N.C."/>
            <person name="Turkewitz A.P."/>
            <person name="Asai D.J."/>
            <person name="Wilkes D.E."/>
            <person name="Wang Y."/>
            <person name="Cai H."/>
            <person name="Collins K."/>
            <person name="Stewart B.A."/>
            <person name="Lee S.R."/>
            <person name="Wilamowska K."/>
            <person name="Weinberg Z."/>
            <person name="Ruzzo W.L."/>
            <person name="Wloga D."/>
            <person name="Gaertig J."/>
            <person name="Frankel J."/>
            <person name="Tsao C.-C."/>
            <person name="Gorovsky M.A."/>
            <person name="Keeling P.J."/>
            <person name="Waller R.F."/>
            <person name="Patron N.J."/>
            <person name="Cherry J.M."/>
            <person name="Stover N.A."/>
            <person name="Krieger C.J."/>
            <person name="del Toro C."/>
            <person name="Ryder H.F."/>
            <person name="Williamson S.C."/>
            <person name="Barbeau R.A."/>
            <person name="Hamilton E.P."/>
            <person name="Orias E."/>
        </authorList>
    </citation>
    <scope>NUCLEOTIDE SEQUENCE [LARGE SCALE GENOMIC DNA]</scope>
    <source>
        <strain evidence="2">SB210</strain>
    </source>
</reference>
<dbReference type="OrthoDB" id="338325at2759"/>
<protein>
    <submittedName>
        <fullName evidence="1">Transmembrane protein, putative</fullName>
    </submittedName>
</protein>
<dbReference type="SUPFAM" id="SSF51126">
    <property type="entry name" value="Pectin lyase-like"/>
    <property type="match status" value="1"/>
</dbReference>
<dbReference type="AlphaFoldDB" id="Q239U8"/>
<name>Q239U8_TETTS</name>
<evidence type="ECO:0000313" key="2">
    <source>
        <dbReference type="Proteomes" id="UP000009168"/>
    </source>
</evidence>
<dbReference type="Proteomes" id="UP000009168">
    <property type="component" value="Unassembled WGS sequence"/>
</dbReference>
<dbReference type="RefSeq" id="XP_001013555.2">
    <property type="nucleotide sequence ID" value="XM_001013555.2"/>
</dbReference>
<dbReference type="KEGG" id="tet:TTHERM_00745820"/>
<proteinExistence type="predicted"/>
<dbReference type="HOGENOM" id="CLU_003191_2_0_1"/>
<dbReference type="GeneID" id="7841546"/>
<dbReference type="InterPro" id="IPR011050">
    <property type="entry name" value="Pectin_lyase_fold/virulence"/>
</dbReference>
<sequence length="424" mass="48340">MISSLDIHSVANLQIISKFVLNNSLFLNNTSFGFGGAIFLLQISTSSVYNSTFITNKALDFSGGAIYVNQSSLTLLESIFQNNLSLKERGGAICSENSNLIINQSQIIGNTAIIGGGIYYNQDQSLFVDLNTKLFNNTGRFYGNNIGSFPVKLLSYDLKKKQYNNYIKIENFQSGNYTKNPLYVQFIDQENRMISLDINSDVDHLSDSILQEIQSYQIQIQTLPDQKDLVIVQGNKLEYIQELNLFKLNITAGYSNNSIYQLKLVSQISNKILVLDLELDFRRCKIGEIRQRNQGFIQCYECQPGTYSLTDPYSDEKNIDSLQCLKCPQQYTSNCYKDRLILKDNYWRESNTTDEIYSCLKNGCSETNKIQINGCIKGYIGPLCDSCDYKGQYWNAQYALNGDRCVQCQEIAFLKKFFFLSYCI</sequence>
<gene>
    <name evidence="1" type="ORF">TTHERM_00745820</name>
</gene>
<keyword evidence="1" id="KW-0812">Transmembrane</keyword>
<evidence type="ECO:0000313" key="1">
    <source>
        <dbReference type="EMBL" id="EAR93310.2"/>
    </source>
</evidence>